<dbReference type="AlphaFoldDB" id="A0A543I0L5"/>
<dbReference type="InterPro" id="IPR007168">
    <property type="entry name" value="Phageshock_PspC_N"/>
</dbReference>
<sequence>MAAAPGRGHSGDMTNSNQAPSQGHGLDGFYAALRRPGIVRGTNDRWFAGVAGGIARWLGVDPLVVRAGFILFSIFFGIGVTLYLVLWLLMPDDRGRLPVERALKDGDGGSIFLLVITGLAVLGGAPWWGGDYHGARIVGFALLVLGAWWFLTRTDTGRDLMVNKPWRGGGAGVGGSGASTGNAAANAGAAFGAGSTPGTPGTPGTTASVGDPGTAPTSGATGGAGFASSPNQPWTAQAPFAAPPRERVRSIGFAGGLLVLGLALVSGVIAHQVATTAGWAGNPTAIGIAAGVGVLGLAIVIGGLAGRRAGGLAFFTVVGMIAAVATTAAPAGLTRPFQVGDPQHVVTSLAGDPNFQLGLGEMTVDLSKAEYQATALKPDVVTATMGVGQLTIVVPQGVPVTVNTRARLGEVDAPAGSEAQGSSMRTMDDPSRVATGGPDVAETLTLGPKGAAPEIVVDAEVGMGQILVRSAS</sequence>
<feature type="region of interest" description="Disordered" evidence="6">
    <location>
        <begin position="409"/>
        <end position="446"/>
    </location>
</feature>
<feature type="region of interest" description="Disordered" evidence="6">
    <location>
        <begin position="194"/>
        <end position="238"/>
    </location>
</feature>
<dbReference type="GO" id="GO:0005886">
    <property type="term" value="C:plasma membrane"/>
    <property type="evidence" value="ECO:0007669"/>
    <property type="project" value="UniProtKB-SubCell"/>
</dbReference>
<evidence type="ECO:0000259" key="8">
    <source>
        <dbReference type="Pfam" id="PF04024"/>
    </source>
</evidence>
<name>A0A543I0L5_9MICO</name>
<feature type="transmembrane region" description="Helical" evidence="7">
    <location>
        <begin position="251"/>
        <end position="273"/>
    </location>
</feature>
<feature type="transmembrane region" description="Helical" evidence="7">
    <location>
        <begin position="312"/>
        <end position="333"/>
    </location>
</feature>
<evidence type="ECO:0000256" key="5">
    <source>
        <dbReference type="ARBA" id="ARBA00023136"/>
    </source>
</evidence>
<organism evidence="9 10">
    <name type="scientific">Humibacillus xanthopallidus</name>
    <dbReference type="NCBI Taxonomy" id="412689"/>
    <lineage>
        <taxon>Bacteria</taxon>
        <taxon>Bacillati</taxon>
        <taxon>Actinomycetota</taxon>
        <taxon>Actinomycetes</taxon>
        <taxon>Micrococcales</taxon>
        <taxon>Intrasporangiaceae</taxon>
        <taxon>Humibacillus</taxon>
    </lineage>
</organism>
<evidence type="ECO:0000256" key="6">
    <source>
        <dbReference type="SAM" id="MobiDB-lite"/>
    </source>
</evidence>
<evidence type="ECO:0000313" key="10">
    <source>
        <dbReference type="Proteomes" id="UP000316747"/>
    </source>
</evidence>
<evidence type="ECO:0000256" key="3">
    <source>
        <dbReference type="ARBA" id="ARBA00022692"/>
    </source>
</evidence>
<dbReference type="EMBL" id="VFPM01000001">
    <property type="protein sequence ID" value="TQM64139.1"/>
    <property type="molecule type" value="Genomic_DNA"/>
</dbReference>
<keyword evidence="3 7" id="KW-0812">Transmembrane</keyword>
<comment type="subcellular location">
    <subcellularLocation>
        <location evidence="1">Cell membrane</location>
        <topology evidence="1">Single-pass membrane protein</topology>
    </subcellularLocation>
</comment>
<evidence type="ECO:0000256" key="2">
    <source>
        <dbReference type="ARBA" id="ARBA00022475"/>
    </source>
</evidence>
<dbReference type="Pfam" id="PF04024">
    <property type="entry name" value="PspC"/>
    <property type="match status" value="1"/>
</dbReference>
<evidence type="ECO:0000313" key="9">
    <source>
        <dbReference type="EMBL" id="TQM64139.1"/>
    </source>
</evidence>
<protein>
    <submittedName>
        <fullName evidence="9">Phage shock protein C (PspC) family protein</fullName>
    </submittedName>
</protein>
<feature type="compositionally biased region" description="Polar residues" evidence="6">
    <location>
        <begin position="12"/>
        <end position="21"/>
    </location>
</feature>
<evidence type="ECO:0000256" key="7">
    <source>
        <dbReference type="SAM" id="Phobius"/>
    </source>
</evidence>
<gene>
    <name evidence="9" type="ORF">FBY41_0499</name>
</gene>
<accession>A0A543I0L5</accession>
<feature type="compositionally biased region" description="Low complexity" evidence="6">
    <location>
        <begin position="194"/>
        <end position="219"/>
    </location>
</feature>
<feature type="transmembrane region" description="Helical" evidence="7">
    <location>
        <begin position="111"/>
        <end position="128"/>
    </location>
</feature>
<feature type="domain" description="Phage shock protein PspC N-terminal" evidence="8">
    <location>
        <begin position="38"/>
        <end position="92"/>
    </location>
</feature>
<comment type="caution">
    <text evidence="9">The sequence shown here is derived from an EMBL/GenBank/DDBJ whole genome shotgun (WGS) entry which is preliminary data.</text>
</comment>
<feature type="transmembrane region" description="Helical" evidence="7">
    <location>
        <begin position="67"/>
        <end position="90"/>
    </location>
</feature>
<evidence type="ECO:0000256" key="4">
    <source>
        <dbReference type="ARBA" id="ARBA00022989"/>
    </source>
</evidence>
<reference evidence="9 10" key="1">
    <citation type="submission" date="2019-06" db="EMBL/GenBank/DDBJ databases">
        <title>Genome sequencing of plant associated microbes to promote plant fitness in Sorghum bicolor and Oryza sativa.</title>
        <authorList>
            <person name="Coleman-Derr D."/>
        </authorList>
    </citation>
    <scope>NUCLEOTIDE SEQUENCE [LARGE SCALE GENOMIC DNA]</scope>
    <source>
        <strain evidence="9 10">KV-663</strain>
    </source>
</reference>
<feature type="transmembrane region" description="Helical" evidence="7">
    <location>
        <begin position="285"/>
        <end position="305"/>
    </location>
</feature>
<dbReference type="InterPro" id="IPR052027">
    <property type="entry name" value="PspC"/>
</dbReference>
<dbReference type="PANTHER" id="PTHR33885">
    <property type="entry name" value="PHAGE SHOCK PROTEIN C"/>
    <property type="match status" value="1"/>
</dbReference>
<keyword evidence="4 7" id="KW-1133">Transmembrane helix</keyword>
<keyword evidence="2" id="KW-1003">Cell membrane</keyword>
<evidence type="ECO:0000256" key="1">
    <source>
        <dbReference type="ARBA" id="ARBA00004162"/>
    </source>
</evidence>
<dbReference type="OrthoDB" id="7359894at2"/>
<keyword evidence="10" id="KW-1185">Reference proteome</keyword>
<dbReference type="PANTHER" id="PTHR33885:SF3">
    <property type="entry name" value="PHAGE SHOCK PROTEIN C"/>
    <property type="match status" value="1"/>
</dbReference>
<dbReference type="Proteomes" id="UP000316747">
    <property type="component" value="Unassembled WGS sequence"/>
</dbReference>
<keyword evidence="5 7" id="KW-0472">Membrane</keyword>
<feature type="transmembrane region" description="Helical" evidence="7">
    <location>
        <begin position="134"/>
        <end position="151"/>
    </location>
</feature>
<proteinExistence type="predicted"/>
<feature type="region of interest" description="Disordered" evidence="6">
    <location>
        <begin position="1"/>
        <end position="21"/>
    </location>
</feature>